<dbReference type="RefSeq" id="WP_212120612.1">
    <property type="nucleotide sequence ID" value="NZ_JAGTPX020000023.1"/>
</dbReference>
<name>A0A941JN65_NIACI</name>
<evidence type="ECO:0000313" key="1">
    <source>
        <dbReference type="EMBL" id="MBR8671473.1"/>
    </source>
</evidence>
<dbReference type="EMBL" id="JAGTPX010000022">
    <property type="protein sequence ID" value="MBR8671473.1"/>
    <property type="molecule type" value="Genomic_DNA"/>
</dbReference>
<protein>
    <submittedName>
        <fullName evidence="1">Uncharacterized protein</fullName>
    </submittedName>
</protein>
<reference evidence="1" key="1">
    <citation type="submission" date="2021-04" db="EMBL/GenBank/DDBJ databases">
        <title>Genomic analysis of electroactive and textile dye degrading Bacillus circulans strain: DC10 isolated from constructed wetland-microbial fuel cells treating textile dye wastewaters.</title>
        <authorList>
            <person name="Patel D.U."/>
            <person name="Desai C.R."/>
        </authorList>
    </citation>
    <scope>NUCLEOTIDE SEQUENCE</scope>
    <source>
        <strain evidence="1">DC10</strain>
    </source>
</reference>
<organism evidence="1">
    <name type="scientific">Niallia circulans</name>
    <name type="common">Bacillus circulans</name>
    <dbReference type="NCBI Taxonomy" id="1397"/>
    <lineage>
        <taxon>Bacteria</taxon>
        <taxon>Bacillati</taxon>
        <taxon>Bacillota</taxon>
        <taxon>Bacilli</taxon>
        <taxon>Bacillales</taxon>
        <taxon>Bacillaceae</taxon>
        <taxon>Niallia</taxon>
    </lineage>
</organism>
<gene>
    <name evidence="1" type="ORF">KD144_18205</name>
</gene>
<proteinExistence type="predicted"/>
<sequence>MEEAVSLGGKPYGIYKVPDELENIWKVMRIKVEKQEEDLFSSTEEELHYGVKGYDKNNNYVEPYNIYENNSSTNSGAKIEQVFIMDEWDGEQW</sequence>
<comment type="caution">
    <text evidence="1">The sequence shown here is derived from an EMBL/GenBank/DDBJ whole genome shotgun (WGS) entry which is preliminary data.</text>
</comment>
<dbReference type="AlphaFoldDB" id="A0A941JN65"/>
<accession>A0A941JN65</accession>